<accession>A0A384J816</accession>
<keyword evidence="4" id="KW-1185">Reference proteome</keyword>
<evidence type="ECO:0000313" key="3">
    <source>
        <dbReference type="EMBL" id="ATZ46557.1"/>
    </source>
</evidence>
<dbReference type="InterPro" id="IPR056143">
    <property type="entry name" value="DUF7726"/>
</dbReference>
<reference evidence="3 4" key="3">
    <citation type="journal article" date="2017" name="Mol. Plant Pathol.">
        <title>A gapless genome sequence of the fungus Botrytis cinerea.</title>
        <authorList>
            <person name="Van Kan J.A."/>
            <person name="Stassen J.H."/>
            <person name="Mosbach A."/>
            <person name="Van Der Lee T.A."/>
            <person name="Faino L."/>
            <person name="Farmer A.D."/>
            <person name="Papasotiriou D.G."/>
            <person name="Zhou S."/>
            <person name="Seidl M.F."/>
            <person name="Cottam E."/>
            <person name="Edel D."/>
            <person name="Hahn M."/>
            <person name="Schwartz D.C."/>
            <person name="Dietrich R.A."/>
            <person name="Widdison S."/>
            <person name="Scalliet G."/>
        </authorList>
    </citation>
    <scope>NUCLEOTIDE SEQUENCE [LARGE SCALE GENOMIC DNA]</scope>
    <source>
        <strain evidence="3 4">B05.10</strain>
    </source>
</reference>
<feature type="domain" description="DUF7726" evidence="2">
    <location>
        <begin position="73"/>
        <end position="143"/>
    </location>
</feature>
<name>A0A384J816_BOTFB</name>
<evidence type="ECO:0000313" key="4">
    <source>
        <dbReference type="Proteomes" id="UP000001798"/>
    </source>
</evidence>
<proteinExistence type="predicted"/>
<dbReference type="Proteomes" id="UP000001798">
    <property type="component" value="Chromosome 1"/>
</dbReference>
<gene>
    <name evidence="3" type="ORF">BCIN_01g11320</name>
</gene>
<reference evidence="3 4" key="1">
    <citation type="journal article" date="2011" name="PLoS Genet.">
        <title>Genomic analysis of the necrotrophic fungal pathogens Sclerotinia sclerotiorum and Botrytis cinerea.</title>
        <authorList>
            <person name="Amselem J."/>
            <person name="Cuomo C.A."/>
            <person name="van Kan J.A."/>
            <person name="Viaud M."/>
            <person name="Benito E.P."/>
            <person name="Couloux A."/>
            <person name="Coutinho P.M."/>
            <person name="de Vries R.P."/>
            <person name="Dyer P.S."/>
            <person name="Fillinger S."/>
            <person name="Fournier E."/>
            <person name="Gout L."/>
            <person name="Hahn M."/>
            <person name="Kohn L."/>
            <person name="Lapalu N."/>
            <person name="Plummer K.M."/>
            <person name="Pradier J.M."/>
            <person name="Quevillon E."/>
            <person name="Sharon A."/>
            <person name="Simon A."/>
            <person name="ten Have A."/>
            <person name="Tudzynski B."/>
            <person name="Tudzynski P."/>
            <person name="Wincker P."/>
            <person name="Andrew M."/>
            <person name="Anthouard V."/>
            <person name="Beever R.E."/>
            <person name="Beffa R."/>
            <person name="Benoit I."/>
            <person name="Bouzid O."/>
            <person name="Brault B."/>
            <person name="Chen Z."/>
            <person name="Choquer M."/>
            <person name="Collemare J."/>
            <person name="Cotton P."/>
            <person name="Danchin E.G."/>
            <person name="Da Silva C."/>
            <person name="Gautier A."/>
            <person name="Giraud C."/>
            <person name="Giraud T."/>
            <person name="Gonzalez C."/>
            <person name="Grossetete S."/>
            <person name="Guldener U."/>
            <person name="Henrissat B."/>
            <person name="Howlett B.J."/>
            <person name="Kodira C."/>
            <person name="Kretschmer M."/>
            <person name="Lappartient A."/>
            <person name="Leroch M."/>
            <person name="Levis C."/>
            <person name="Mauceli E."/>
            <person name="Neuveglise C."/>
            <person name="Oeser B."/>
            <person name="Pearson M."/>
            <person name="Poulain J."/>
            <person name="Poussereau N."/>
            <person name="Quesneville H."/>
            <person name="Rascle C."/>
            <person name="Schumacher J."/>
            <person name="Segurens B."/>
            <person name="Sexton A."/>
            <person name="Silva E."/>
            <person name="Sirven C."/>
            <person name="Soanes D.M."/>
            <person name="Talbot N.J."/>
            <person name="Templeton M."/>
            <person name="Yandava C."/>
            <person name="Yarden O."/>
            <person name="Zeng Q."/>
            <person name="Rollins J.A."/>
            <person name="Lebrun M.H."/>
            <person name="Dickman M."/>
        </authorList>
    </citation>
    <scope>NUCLEOTIDE SEQUENCE [LARGE SCALE GENOMIC DNA]</scope>
    <source>
        <strain evidence="3 4">B05.10</strain>
    </source>
</reference>
<dbReference type="KEGG" id="bfu:BCIN_01g11320"/>
<dbReference type="OrthoDB" id="2592504at2759"/>
<dbReference type="AlphaFoldDB" id="A0A384J816"/>
<dbReference type="EMBL" id="CP009805">
    <property type="protein sequence ID" value="ATZ46557.1"/>
    <property type="molecule type" value="Genomic_DNA"/>
</dbReference>
<dbReference type="VEuPathDB" id="FungiDB:Bcin01g11320"/>
<organism evidence="3 4">
    <name type="scientific">Botryotinia fuckeliana (strain B05.10)</name>
    <name type="common">Noble rot fungus</name>
    <name type="synonym">Botrytis cinerea</name>
    <dbReference type="NCBI Taxonomy" id="332648"/>
    <lineage>
        <taxon>Eukaryota</taxon>
        <taxon>Fungi</taxon>
        <taxon>Dikarya</taxon>
        <taxon>Ascomycota</taxon>
        <taxon>Pezizomycotina</taxon>
        <taxon>Leotiomycetes</taxon>
        <taxon>Helotiales</taxon>
        <taxon>Sclerotiniaceae</taxon>
        <taxon>Botrytis</taxon>
    </lineage>
</organism>
<protein>
    <recommendedName>
        <fullName evidence="2">DUF7726 domain-containing protein</fullName>
    </recommendedName>
</protein>
<dbReference type="Pfam" id="PF24852">
    <property type="entry name" value="DUF7726"/>
    <property type="match status" value="2"/>
</dbReference>
<reference evidence="3 4" key="2">
    <citation type="journal article" date="2012" name="Eukaryot. Cell">
        <title>Genome update of Botrytis cinerea strains B05.10 and T4.</title>
        <authorList>
            <person name="Staats M."/>
            <person name="van Kan J.A."/>
        </authorList>
    </citation>
    <scope>NUCLEOTIDE SEQUENCE [LARGE SCALE GENOMIC DNA]</scope>
    <source>
        <strain evidence="3 4">B05.10</strain>
    </source>
</reference>
<dbReference type="PANTHER" id="PTHR42339:SF1">
    <property type="entry name" value="HISTONE H1"/>
    <property type="match status" value="1"/>
</dbReference>
<feature type="region of interest" description="Disordered" evidence="1">
    <location>
        <begin position="1"/>
        <end position="67"/>
    </location>
</feature>
<feature type="compositionally biased region" description="Basic and acidic residues" evidence="1">
    <location>
        <begin position="287"/>
        <end position="302"/>
    </location>
</feature>
<evidence type="ECO:0000259" key="2">
    <source>
        <dbReference type="Pfam" id="PF24852"/>
    </source>
</evidence>
<dbReference type="PANTHER" id="PTHR42339">
    <property type="entry name" value="HISTONE H1"/>
    <property type="match status" value="1"/>
</dbReference>
<sequence>MSGKAEKQPLDVADSNIKAPPAPILPPPKSRDKVPVKPPASKAATDNKRKASEIEQPQNLPEIDSDDERLHIVDQNCDQIRRKIRHFLESGEMKVTEFQKTIGTNSRSYGAFMGQSGKFKGDQSNVYTNAFAFFKKRELQGVKPLKKPKVSKAEEQKKFDVSAIKLDGESTTSVPVYDSCDEVRKKIRAYLREPGVTQAAFLREIAKTYPEEKKIQSKVLNDFLGKKGPSAGNTSSAYYASYVFFEKVRIRDGKPKSKHRGEMEEQWASEGGVDTKTPSSRGYFCFGDERPVEDKYGKVSFQ</sequence>
<dbReference type="RefSeq" id="XP_024546747.1">
    <property type="nucleotide sequence ID" value="XM_024690977.1"/>
</dbReference>
<evidence type="ECO:0000256" key="1">
    <source>
        <dbReference type="SAM" id="MobiDB-lite"/>
    </source>
</evidence>
<feature type="region of interest" description="Disordered" evidence="1">
    <location>
        <begin position="255"/>
        <end position="302"/>
    </location>
</feature>
<dbReference type="GeneID" id="36393889"/>
<feature type="domain" description="DUF7726" evidence="2">
    <location>
        <begin position="174"/>
        <end position="254"/>
    </location>
</feature>